<feature type="compositionally biased region" description="Polar residues" evidence="5">
    <location>
        <begin position="97"/>
        <end position="112"/>
    </location>
</feature>
<dbReference type="SMART" id="SM00066">
    <property type="entry name" value="GAL4"/>
    <property type="match status" value="1"/>
</dbReference>
<dbReference type="CDD" id="cd00067">
    <property type="entry name" value="GAL4"/>
    <property type="match status" value="1"/>
</dbReference>
<name>A0A438MW30_EXOME</name>
<dbReference type="GO" id="GO:0001228">
    <property type="term" value="F:DNA-binding transcription activator activity, RNA polymerase II-specific"/>
    <property type="evidence" value="ECO:0007669"/>
    <property type="project" value="TreeGrafter"/>
</dbReference>
<feature type="compositionally biased region" description="Polar residues" evidence="5">
    <location>
        <begin position="124"/>
        <end position="133"/>
    </location>
</feature>
<dbReference type="VEuPathDB" id="FungiDB:PV10_00968"/>
<feature type="compositionally biased region" description="Low complexity" evidence="5">
    <location>
        <begin position="172"/>
        <end position="184"/>
    </location>
</feature>
<dbReference type="InterPro" id="IPR053157">
    <property type="entry name" value="Sterol_Uptake_Regulator"/>
</dbReference>
<dbReference type="PROSITE" id="PS50048">
    <property type="entry name" value="ZN2_CY6_FUNGAL_2"/>
    <property type="match status" value="1"/>
</dbReference>
<accession>A0A438MW30</accession>
<dbReference type="OrthoDB" id="5295362at2759"/>
<evidence type="ECO:0000256" key="5">
    <source>
        <dbReference type="SAM" id="MobiDB-lite"/>
    </source>
</evidence>
<dbReference type="AlphaFoldDB" id="A0A438MW30"/>
<feature type="compositionally biased region" description="Low complexity" evidence="5">
    <location>
        <begin position="134"/>
        <end position="160"/>
    </location>
</feature>
<protein>
    <recommendedName>
        <fullName evidence="6">Zn(2)-C6 fungal-type domain-containing protein</fullName>
    </recommendedName>
</protein>
<dbReference type="Gene3D" id="4.10.240.10">
    <property type="entry name" value="Zn(2)-C6 fungal-type DNA-binding domain"/>
    <property type="match status" value="1"/>
</dbReference>
<reference evidence="7 8" key="1">
    <citation type="submission" date="2017-03" db="EMBL/GenBank/DDBJ databases">
        <title>Genomes of endolithic fungi from Antarctica.</title>
        <authorList>
            <person name="Coleine C."/>
            <person name="Masonjones S."/>
            <person name="Stajich J.E."/>
        </authorList>
    </citation>
    <scope>NUCLEOTIDE SEQUENCE [LARGE SCALE GENOMIC DNA]</scope>
    <source>
        <strain evidence="7 8">CCFEE 6314</strain>
    </source>
</reference>
<dbReference type="SUPFAM" id="SSF57701">
    <property type="entry name" value="Zn2/Cys6 DNA-binding domain"/>
    <property type="match status" value="1"/>
</dbReference>
<dbReference type="InterPro" id="IPR001138">
    <property type="entry name" value="Zn2Cys6_DnaBD"/>
</dbReference>
<feature type="compositionally biased region" description="Low complexity" evidence="5">
    <location>
        <begin position="294"/>
        <end position="306"/>
    </location>
</feature>
<dbReference type="Proteomes" id="UP000288859">
    <property type="component" value="Unassembled WGS sequence"/>
</dbReference>
<comment type="caution">
    <text evidence="7">The sequence shown here is derived from an EMBL/GenBank/DDBJ whole genome shotgun (WGS) entry which is preliminary data.</text>
</comment>
<proteinExistence type="predicted"/>
<feature type="region of interest" description="Disordered" evidence="5">
    <location>
        <begin position="96"/>
        <end position="206"/>
    </location>
</feature>
<dbReference type="EMBL" id="NAJM01000042">
    <property type="protein sequence ID" value="RVX67967.1"/>
    <property type="molecule type" value="Genomic_DNA"/>
</dbReference>
<dbReference type="PROSITE" id="PS00463">
    <property type="entry name" value="ZN2_CY6_FUNGAL_1"/>
    <property type="match status" value="1"/>
</dbReference>
<dbReference type="PANTHER" id="PTHR47784">
    <property type="entry name" value="STEROL UPTAKE CONTROL PROTEIN 2"/>
    <property type="match status" value="1"/>
</dbReference>
<dbReference type="GO" id="GO:0003677">
    <property type="term" value="F:DNA binding"/>
    <property type="evidence" value="ECO:0007669"/>
    <property type="project" value="UniProtKB-KW"/>
</dbReference>
<evidence type="ECO:0000256" key="2">
    <source>
        <dbReference type="ARBA" id="ARBA00023125"/>
    </source>
</evidence>
<dbReference type="InterPro" id="IPR036864">
    <property type="entry name" value="Zn2-C6_fun-type_DNA-bd_sf"/>
</dbReference>
<organism evidence="7 8">
    <name type="scientific">Exophiala mesophila</name>
    <name type="common">Black yeast-like fungus</name>
    <dbReference type="NCBI Taxonomy" id="212818"/>
    <lineage>
        <taxon>Eukaryota</taxon>
        <taxon>Fungi</taxon>
        <taxon>Dikarya</taxon>
        <taxon>Ascomycota</taxon>
        <taxon>Pezizomycotina</taxon>
        <taxon>Eurotiomycetes</taxon>
        <taxon>Chaetothyriomycetidae</taxon>
        <taxon>Chaetothyriales</taxon>
        <taxon>Herpotrichiellaceae</taxon>
        <taxon>Exophiala</taxon>
    </lineage>
</organism>
<evidence type="ECO:0000313" key="7">
    <source>
        <dbReference type="EMBL" id="RVX67967.1"/>
    </source>
</evidence>
<dbReference type="PANTHER" id="PTHR47784:SF5">
    <property type="entry name" value="STEROL UPTAKE CONTROL PROTEIN 2"/>
    <property type="match status" value="1"/>
</dbReference>
<gene>
    <name evidence="7" type="ORF">B0A52_08377</name>
</gene>
<evidence type="ECO:0000256" key="4">
    <source>
        <dbReference type="ARBA" id="ARBA00023242"/>
    </source>
</evidence>
<dbReference type="GO" id="GO:0008270">
    <property type="term" value="F:zinc ion binding"/>
    <property type="evidence" value="ECO:0007669"/>
    <property type="project" value="InterPro"/>
</dbReference>
<evidence type="ECO:0000256" key="1">
    <source>
        <dbReference type="ARBA" id="ARBA00023015"/>
    </source>
</evidence>
<feature type="domain" description="Zn(2)-C6 fungal-type" evidence="6">
    <location>
        <begin position="16"/>
        <end position="46"/>
    </location>
</feature>
<evidence type="ECO:0000259" key="6">
    <source>
        <dbReference type="PROSITE" id="PS50048"/>
    </source>
</evidence>
<evidence type="ECO:0000256" key="3">
    <source>
        <dbReference type="ARBA" id="ARBA00023163"/>
    </source>
</evidence>
<keyword evidence="2" id="KW-0238">DNA-binding</keyword>
<sequence>MPIPHNRRSHAKSRHGCLTCKKRRVKCDEVGPPCGNCKARGTPCDYGNVQHSTATSVDLNANAAFPSMTGLRSTSALGGLSASMLHAFGDNAEAGTSRATMSDAPLSNTHLSVPQVPQVPQVPNPTDVNFSMATPTSSIRSSTSVPKSSRTSAGRTTGTSPARGLATPPSNPSTCSSTTKSPLPFLAKTHPPPPSSSEEPASRQKMTYPPTQQLLELQLMHRWSTITAPSISTPACEDLPIWQNRVPTKALEHPFLLHGIFALAAFDIASSCPCRNNPAVDSNGTPTAEDPHQRSSVGSSRNVSNSPSPPSCSDCRRYIAAAHSYQDTAFQAFQTQLLNITNESHTAVLFFSVLLTEIILCPAQFSSSTEHESPLQTTIMHFELGRGLTAVIKKRTECIVEDDLFRRALPIYLLPKVPLDTTTSLMLRHLDELNQARPKCPTQSGCHTALLWLKAHYEVCLQPDFRVYALAWPAMMGEDFVAAIKAHDVVALGILLGWAVLLDYMGRHIWYARAFGRMLAEEVVGVLERGPDSRIHDTLGEVMKWSLVHVRGAGLQSEHDF</sequence>
<keyword evidence="1" id="KW-0805">Transcription regulation</keyword>
<keyword evidence="4" id="KW-0539">Nucleus</keyword>
<keyword evidence="3" id="KW-0804">Transcription</keyword>
<evidence type="ECO:0000313" key="8">
    <source>
        <dbReference type="Proteomes" id="UP000288859"/>
    </source>
</evidence>
<dbReference type="Pfam" id="PF00172">
    <property type="entry name" value="Zn_clus"/>
    <property type="match status" value="1"/>
</dbReference>
<feature type="region of interest" description="Disordered" evidence="5">
    <location>
        <begin position="282"/>
        <end position="311"/>
    </location>
</feature>